<evidence type="ECO:0000313" key="7">
    <source>
        <dbReference type="Proteomes" id="UP001273136"/>
    </source>
</evidence>
<feature type="domain" description="4Fe-4S ferredoxin-type" evidence="5">
    <location>
        <begin position="347"/>
        <end position="372"/>
    </location>
</feature>
<protein>
    <recommendedName>
        <fullName evidence="5">4Fe-4S ferredoxin-type domain-containing protein</fullName>
    </recommendedName>
</protein>
<dbReference type="AlphaFoldDB" id="A0AAE4S9F3"/>
<keyword evidence="2" id="KW-0479">Metal-binding</keyword>
<dbReference type="SUPFAM" id="SSF54862">
    <property type="entry name" value="4Fe-4S ferredoxins"/>
    <property type="match status" value="1"/>
</dbReference>
<dbReference type="Pfam" id="PF04015">
    <property type="entry name" value="DUF362"/>
    <property type="match status" value="1"/>
</dbReference>
<dbReference type="GO" id="GO:0051539">
    <property type="term" value="F:4 iron, 4 sulfur cluster binding"/>
    <property type="evidence" value="ECO:0007669"/>
    <property type="project" value="UniProtKB-KW"/>
</dbReference>
<evidence type="ECO:0000256" key="4">
    <source>
        <dbReference type="ARBA" id="ARBA00023014"/>
    </source>
</evidence>
<dbReference type="PROSITE" id="PS51379">
    <property type="entry name" value="4FE4S_FER_2"/>
    <property type="match status" value="2"/>
</dbReference>
<dbReference type="EMBL" id="JAWDKA010000004">
    <property type="protein sequence ID" value="MDV0441737.1"/>
    <property type="molecule type" value="Genomic_DNA"/>
</dbReference>
<dbReference type="Proteomes" id="UP001273136">
    <property type="component" value="Unassembled WGS sequence"/>
</dbReference>
<dbReference type="InterPro" id="IPR017900">
    <property type="entry name" value="4Fe4S_Fe_S_CS"/>
</dbReference>
<dbReference type="GO" id="GO:0016491">
    <property type="term" value="F:oxidoreductase activity"/>
    <property type="evidence" value="ECO:0007669"/>
    <property type="project" value="UniProtKB-ARBA"/>
</dbReference>
<dbReference type="PANTHER" id="PTHR24960:SF76">
    <property type="entry name" value="4FE-4S FERREDOXIN-TYPE DOMAIN-CONTAINING PROTEIN"/>
    <property type="match status" value="1"/>
</dbReference>
<evidence type="ECO:0000256" key="1">
    <source>
        <dbReference type="ARBA" id="ARBA00022485"/>
    </source>
</evidence>
<evidence type="ECO:0000313" key="6">
    <source>
        <dbReference type="EMBL" id="MDV0441737.1"/>
    </source>
</evidence>
<dbReference type="InterPro" id="IPR017896">
    <property type="entry name" value="4Fe4S_Fe-S-bd"/>
</dbReference>
<feature type="domain" description="4Fe-4S ferredoxin-type" evidence="5">
    <location>
        <begin position="314"/>
        <end position="343"/>
    </location>
</feature>
<keyword evidence="1" id="KW-0004">4Fe-4S</keyword>
<dbReference type="InterPro" id="IPR050157">
    <property type="entry name" value="PSI_iron-sulfur_center"/>
</dbReference>
<dbReference type="InterPro" id="IPR007160">
    <property type="entry name" value="DUF362"/>
</dbReference>
<evidence type="ECO:0000259" key="5">
    <source>
        <dbReference type="PROSITE" id="PS51379"/>
    </source>
</evidence>
<comment type="caution">
    <text evidence="6">The sequence shown here is derived from an EMBL/GenBank/DDBJ whole genome shotgun (WGS) entry which is preliminary data.</text>
</comment>
<keyword evidence="4" id="KW-0411">Iron-sulfur</keyword>
<dbReference type="RefSeq" id="WP_338094141.1">
    <property type="nucleotide sequence ID" value="NZ_JAWDKA010000004.1"/>
</dbReference>
<sequence length="383" mass="41538">MTAVGVARCDSYERDAATAAVAKAVAAACGLPMVAGKKVLIKPNLLSDAGPNSSATTHPEIVYAVCKMVLEAGGTPIIADSPGAGIVYTPRTLRRVYERSGITAAAADLGIEPFVDTEFSEVSFPEGKMMKRFSIIRAATEADVIISVCKLKTHMFTGFSGAVKNTFGVVPGLEKPVFHSRFPKSEDFSEMLVDLNELIRPDFVVMDAVVGMEGNGPMGGEPKHCGYVFASSSIYALDVSAQKLIGMEPERIGTTAAAQRRGLLDLDFVEETGDEVVRIADFALPPTYFVPQNNTWFRRMILSRLFQMGKVYAPAPHIAKEKCIGCGQCVRICPKKAVLLREGTAGINLRNCIRCYCCHEMCQEKAIDLKRGCLGELLHKFVR</sequence>
<gene>
    <name evidence="6" type="ORF">McpAg1_09470</name>
</gene>
<accession>A0AAE4S9F3</accession>
<dbReference type="Gene3D" id="3.30.70.20">
    <property type="match status" value="1"/>
</dbReference>
<proteinExistence type="predicted"/>
<reference evidence="6" key="1">
    <citation type="submission" date="2023-06" db="EMBL/GenBank/DDBJ databases">
        <title>Genome sequence of Methancorpusculaceae sp. Ag1.</title>
        <authorList>
            <person name="Protasov E."/>
            <person name="Platt K."/>
            <person name="Poehlein A."/>
            <person name="Daniel R."/>
            <person name="Brune A."/>
        </authorList>
    </citation>
    <scope>NUCLEOTIDE SEQUENCE</scope>
    <source>
        <strain evidence="6">Ag1</strain>
    </source>
</reference>
<organism evidence="6 7">
    <name type="scientific">Methanorbis furvi</name>
    <dbReference type="NCBI Taxonomy" id="3028299"/>
    <lineage>
        <taxon>Archaea</taxon>
        <taxon>Methanobacteriati</taxon>
        <taxon>Methanobacteriota</taxon>
        <taxon>Stenosarchaea group</taxon>
        <taxon>Methanomicrobia</taxon>
        <taxon>Methanomicrobiales</taxon>
        <taxon>Methanocorpusculaceae</taxon>
        <taxon>Methanorbis</taxon>
    </lineage>
</organism>
<dbReference type="Pfam" id="PF00037">
    <property type="entry name" value="Fer4"/>
    <property type="match status" value="1"/>
</dbReference>
<keyword evidence="3" id="KW-0408">Iron</keyword>
<dbReference type="PANTHER" id="PTHR24960">
    <property type="entry name" value="PHOTOSYSTEM I IRON-SULFUR CENTER-RELATED"/>
    <property type="match status" value="1"/>
</dbReference>
<evidence type="ECO:0000256" key="2">
    <source>
        <dbReference type="ARBA" id="ARBA00022723"/>
    </source>
</evidence>
<keyword evidence="7" id="KW-1185">Reference proteome</keyword>
<name>A0AAE4S9F3_9EURY</name>
<dbReference type="GO" id="GO:0046872">
    <property type="term" value="F:metal ion binding"/>
    <property type="evidence" value="ECO:0007669"/>
    <property type="project" value="UniProtKB-KW"/>
</dbReference>
<evidence type="ECO:0000256" key="3">
    <source>
        <dbReference type="ARBA" id="ARBA00023004"/>
    </source>
</evidence>
<dbReference type="PROSITE" id="PS00198">
    <property type="entry name" value="4FE4S_FER_1"/>
    <property type="match status" value="1"/>
</dbReference>